<dbReference type="STRING" id="134849.SAMN05443668_103599"/>
<keyword evidence="1" id="KW-0472">Membrane</keyword>
<feature type="transmembrane region" description="Helical" evidence="1">
    <location>
        <begin position="62"/>
        <end position="83"/>
    </location>
</feature>
<dbReference type="Proteomes" id="UP000184440">
    <property type="component" value="Unassembled WGS sequence"/>
</dbReference>
<dbReference type="Pfam" id="PF09656">
    <property type="entry name" value="PGPGW"/>
    <property type="match status" value="1"/>
</dbReference>
<evidence type="ECO:0000256" key="1">
    <source>
        <dbReference type="SAM" id="Phobius"/>
    </source>
</evidence>
<gene>
    <name evidence="2" type="ORF">SAMN05443668_103599</name>
</gene>
<dbReference type="OrthoDB" id="3295542at2"/>
<feature type="transmembrane region" description="Helical" evidence="1">
    <location>
        <begin position="132"/>
        <end position="154"/>
    </location>
</feature>
<evidence type="ECO:0000313" key="2">
    <source>
        <dbReference type="EMBL" id="SHN19819.1"/>
    </source>
</evidence>
<dbReference type="EMBL" id="FRCS01000003">
    <property type="protein sequence ID" value="SHN19819.1"/>
    <property type="molecule type" value="Genomic_DNA"/>
</dbReference>
<proteinExistence type="predicted"/>
<organism evidence="2 3">
    <name type="scientific">Cryptosporangium aurantiacum</name>
    <dbReference type="NCBI Taxonomy" id="134849"/>
    <lineage>
        <taxon>Bacteria</taxon>
        <taxon>Bacillati</taxon>
        <taxon>Actinomycetota</taxon>
        <taxon>Actinomycetes</taxon>
        <taxon>Cryptosporangiales</taxon>
        <taxon>Cryptosporangiaceae</taxon>
        <taxon>Cryptosporangium</taxon>
    </lineage>
</organism>
<reference evidence="2 3" key="1">
    <citation type="submission" date="2016-11" db="EMBL/GenBank/DDBJ databases">
        <authorList>
            <person name="Jaros S."/>
            <person name="Januszkiewicz K."/>
            <person name="Wedrychowicz H."/>
        </authorList>
    </citation>
    <scope>NUCLEOTIDE SEQUENCE [LARGE SCALE GENOMIC DNA]</scope>
    <source>
        <strain evidence="2 3">DSM 46144</strain>
    </source>
</reference>
<sequence length="163" mass="18005">MGHASETGNLVIDSQERPVDVQEPTVVDRLRAHGITRRLVAWGIFFRDRLHHPVRSHPVFGFPYRVVITVVGVAIVLLGLVLVPAPGPGWLIVIAGLGVLSTEFSWAHRLLQFTKRSVAAWTRWVLRQSLALRMLVGALGFLLLVAGLLTSLRLSGWTGFPFS</sequence>
<keyword evidence="1" id="KW-0812">Transmembrane</keyword>
<dbReference type="NCBIfam" id="TIGR02611">
    <property type="entry name" value="TIGR02611 family protein"/>
    <property type="match status" value="1"/>
</dbReference>
<accession>A0A1M7PR31</accession>
<protein>
    <submittedName>
        <fullName evidence="2">TIGR02611 family protein</fullName>
    </submittedName>
</protein>
<dbReference type="InterPro" id="IPR019099">
    <property type="entry name" value="Uncharacterised_PGPGW_TM"/>
</dbReference>
<feature type="transmembrane region" description="Helical" evidence="1">
    <location>
        <begin position="89"/>
        <end position="111"/>
    </location>
</feature>
<dbReference type="AlphaFoldDB" id="A0A1M7PR31"/>
<name>A0A1M7PR31_9ACTN</name>
<keyword evidence="3" id="KW-1185">Reference proteome</keyword>
<dbReference type="InterPro" id="IPR013434">
    <property type="entry name" value="CHP02611"/>
</dbReference>
<evidence type="ECO:0000313" key="3">
    <source>
        <dbReference type="Proteomes" id="UP000184440"/>
    </source>
</evidence>
<keyword evidence="1" id="KW-1133">Transmembrane helix</keyword>